<dbReference type="Proteomes" id="UP000674318">
    <property type="component" value="Unassembled WGS sequence"/>
</dbReference>
<dbReference type="GeneID" id="94291998"/>
<dbReference type="AlphaFoldDB" id="A0A836LFK6"/>
<feature type="signal peptide" evidence="2">
    <location>
        <begin position="1"/>
        <end position="22"/>
    </location>
</feature>
<proteinExistence type="predicted"/>
<feature type="compositionally biased region" description="Low complexity" evidence="1">
    <location>
        <begin position="406"/>
        <end position="424"/>
    </location>
</feature>
<gene>
    <name evidence="3" type="ORF">JKF63_05968</name>
</gene>
<feature type="chain" id="PRO_5032502285" evidence="2">
    <location>
        <begin position="23"/>
        <end position="518"/>
    </location>
</feature>
<dbReference type="KEGG" id="phet:94291998"/>
<comment type="caution">
    <text evidence="3">The sequence shown here is derived from an EMBL/GenBank/DDBJ whole genome shotgun (WGS) entry which is preliminary data.</text>
</comment>
<keyword evidence="2" id="KW-0732">Signal</keyword>
<evidence type="ECO:0000313" key="3">
    <source>
        <dbReference type="EMBL" id="KAG5506465.1"/>
    </source>
</evidence>
<dbReference type="RefSeq" id="XP_067757627.1">
    <property type="nucleotide sequence ID" value="XM_067901921.1"/>
</dbReference>
<feature type="region of interest" description="Disordered" evidence="1">
    <location>
        <begin position="474"/>
        <end position="495"/>
    </location>
</feature>
<dbReference type="EMBL" id="JAFJZO010000020">
    <property type="protein sequence ID" value="KAG5506465.1"/>
    <property type="molecule type" value="Genomic_DNA"/>
</dbReference>
<organism evidence="3 4">
    <name type="scientific">Porcisia hertigi</name>
    <dbReference type="NCBI Taxonomy" id="2761500"/>
    <lineage>
        <taxon>Eukaryota</taxon>
        <taxon>Discoba</taxon>
        <taxon>Euglenozoa</taxon>
        <taxon>Kinetoplastea</taxon>
        <taxon>Metakinetoplastina</taxon>
        <taxon>Trypanosomatida</taxon>
        <taxon>Trypanosomatidae</taxon>
        <taxon>Leishmaniinae</taxon>
        <taxon>Porcisia</taxon>
    </lineage>
</organism>
<dbReference type="OrthoDB" id="267134at2759"/>
<sequence length="518" mass="55231">MFARLSVMRSSTLLLLLPPLTSMGISSDCPPTGRPIVASCVAGSALLGSRRGYATTAASNAGGASPAIQRLPTATEADTELQAWVNSAPGTSSSPMSHVSLSGRSFVLCVAALQLHETTPAAQTRNRSSPSFQEQVRRYLCALALHISARFNAPGKPSAAAVLYADVESAHIRPESLRTSLQYLAHEAFRSNRGTAAVSDDGSRITSNSSPTHAEVLIAKRDLELTLEATLVLLEGHQIWQVHHASMEAKKTETATTTAAMMPHAESACYHIRNVVDIISKPLAAPPAPSVAVVGQAPTAALSLPSPKREFWTRTARQLTSVLYVALLSTQSKSRDAQIMEEMFGDVLRKVYGAEKGKFGMSRSLHYTVTVVLPFVSKSFTMIADMLQRQQRAAAAKNGLGSRRATSGSTGVSSLGSSRPRSPLFASVRGPARAADGMKTGSSSERMRQATLLMLCVAAALYMVSSWTELFSWATPSSSQPPPPSAFTTAKQTSDRDAMEIYKKLSAMATSATTERMK</sequence>
<protein>
    <submittedName>
        <fullName evidence="3">Uncharacterized protein</fullName>
    </submittedName>
</protein>
<evidence type="ECO:0000313" key="4">
    <source>
        <dbReference type="Proteomes" id="UP000674318"/>
    </source>
</evidence>
<evidence type="ECO:0000256" key="2">
    <source>
        <dbReference type="SAM" id="SignalP"/>
    </source>
</evidence>
<name>A0A836LFK6_9TRYP</name>
<reference evidence="3 4" key="1">
    <citation type="submission" date="2021-02" db="EMBL/GenBank/DDBJ databases">
        <title>Porcisia hertigi Genome sequencing and assembly.</title>
        <authorList>
            <person name="Almutairi H."/>
            <person name="Gatherer D."/>
        </authorList>
    </citation>
    <scope>NUCLEOTIDE SEQUENCE [LARGE SCALE GENOMIC DNA]</scope>
    <source>
        <strain evidence="3 4">C119</strain>
    </source>
</reference>
<keyword evidence="4" id="KW-1185">Reference proteome</keyword>
<evidence type="ECO:0000256" key="1">
    <source>
        <dbReference type="SAM" id="MobiDB-lite"/>
    </source>
</evidence>
<feature type="region of interest" description="Disordered" evidence="1">
    <location>
        <begin position="395"/>
        <end position="443"/>
    </location>
</feature>
<accession>A0A836LFK6</accession>